<keyword evidence="3" id="KW-0813">Transport</keyword>
<evidence type="ECO:0000313" key="5">
    <source>
        <dbReference type="EMBL" id="APA94629.1"/>
    </source>
</evidence>
<organism evidence="6 7">
    <name type="scientific">Nocardia seriolae</name>
    <dbReference type="NCBI Taxonomy" id="37332"/>
    <lineage>
        <taxon>Bacteria</taxon>
        <taxon>Bacillati</taxon>
        <taxon>Actinomycetota</taxon>
        <taxon>Actinomycetes</taxon>
        <taxon>Mycobacteriales</taxon>
        <taxon>Nocardiaceae</taxon>
        <taxon>Nocardia</taxon>
    </lineage>
</organism>
<sequence>MTWRMKDSTRAVLGIVLAAALLVAAALWLGRDGESGGRTVVRLRIWDQSFVAAYRASLDEFQRSNPDVEVRITLVPWASYAQKLRLDMAGGIADDLFWTNLHEDYADSGHLMDIGAALGPDAARAWDPMAVAQYTRAGTLWAVPQFVDGGSAMYINLDLLARAGVEPGELAAARWSPDAGQDTFRPLLRRLAPVSAWPYNAANDFQSITLPYLGSAGGQLQRDGRFAFDSPQGRDAFGYLVGLIADGLSPSAADTNTSGDFAENAFVQGRMALFQSGTFNLATIAGSAGFRWGTAMLPAGPAGRVSADNAIGVAGNAATAHPEAVRRVLAWLGSAAGNRYLGSDGATIPAVVSEQQVYRDYWTRRGVDVSPFFEVLRGTRITGGSGPGFPAAVRAITPIFDEMYLGRIPVPEALTRAQRAGDAAASPQ</sequence>
<dbReference type="EMBL" id="BBYQ01000057">
    <property type="protein sequence ID" value="GAP29472.1"/>
    <property type="molecule type" value="Genomic_DNA"/>
</dbReference>
<keyword evidence="4" id="KW-0732">Signal</keyword>
<dbReference type="CDD" id="cd13585">
    <property type="entry name" value="PBP2_TMBP_like"/>
    <property type="match status" value="1"/>
</dbReference>
<protein>
    <submittedName>
        <fullName evidence="6">Sugar ABC transporter substrate-binding protein</fullName>
    </submittedName>
</protein>
<proteinExistence type="inferred from homology"/>
<evidence type="ECO:0000256" key="2">
    <source>
        <dbReference type="ARBA" id="ARBA00008520"/>
    </source>
</evidence>
<dbReference type="KEGG" id="nsr:NS506_00547"/>
<evidence type="ECO:0000313" key="8">
    <source>
        <dbReference type="Proteomes" id="UP000180166"/>
    </source>
</evidence>
<dbReference type="PANTHER" id="PTHR43649:SF31">
    <property type="entry name" value="SN-GLYCEROL-3-PHOSPHATE-BINDING PERIPLASMIC PROTEIN UGPB"/>
    <property type="match status" value="1"/>
</dbReference>
<evidence type="ECO:0000256" key="1">
    <source>
        <dbReference type="ARBA" id="ARBA00004196"/>
    </source>
</evidence>
<evidence type="ECO:0000256" key="4">
    <source>
        <dbReference type="ARBA" id="ARBA00022729"/>
    </source>
</evidence>
<gene>
    <name evidence="5" type="ORF">NS506_00547</name>
    <name evidence="6" type="ORF">NSK11_contig00057-0010</name>
</gene>
<dbReference type="InterPro" id="IPR006059">
    <property type="entry name" value="SBP"/>
</dbReference>
<name>A0ABC9YVS2_9NOCA</name>
<accession>A0ABC9YVS2</accession>
<dbReference type="AlphaFoldDB" id="A0ABC9YVS2"/>
<dbReference type="Proteomes" id="UP000180166">
    <property type="component" value="Chromosome"/>
</dbReference>
<dbReference type="Gene3D" id="3.40.190.10">
    <property type="entry name" value="Periplasmic binding protein-like II"/>
    <property type="match status" value="1"/>
</dbReference>
<reference evidence="6 7" key="2">
    <citation type="journal article" date="2016" name="Genome Announc.">
        <title>Draft Genome Sequence of Erythromycin- and Oxytetracycline-Sensitive Nocardia seriolae Strain U-1 (NBRC 110359).</title>
        <authorList>
            <person name="Imajoh M."/>
            <person name="Sukeda M."/>
            <person name="Shimizu M."/>
            <person name="Yamane J."/>
            <person name="Ohnishi K."/>
            <person name="Oshima S."/>
        </authorList>
    </citation>
    <scope>NUCLEOTIDE SEQUENCE [LARGE SCALE GENOMIC DNA]</scope>
    <source>
        <strain evidence="6 7">U-1</strain>
    </source>
</reference>
<comment type="subcellular location">
    <subcellularLocation>
        <location evidence="1">Cell envelope</location>
    </subcellularLocation>
</comment>
<dbReference type="EMBL" id="CP017839">
    <property type="protein sequence ID" value="APA94629.1"/>
    <property type="molecule type" value="Genomic_DNA"/>
</dbReference>
<dbReference type="PANTHER" id="PTHR43649">
    <property type="entry name" value="ARABINOSE-BINDING PROTEIN-RELATED"/>
    <property type="match status" value="1"/>
</dbReference>
<evidence type="ECO:0000313" key="6">
    <source>
        <dbReference type="EMBL" id="GAP29472.1"/>
    </source>
</evidence>
<evidence type="ECO:0000313" key="7">
    <source>
        <dbReference type="Proteomes" id="UP000037179"/>
    </source>
</evidence>
<keyword evidence="7" id="KW-1185">Reference proteome</keyword>
<evidence type="ECO:0000256" key="3">
    <source>
        <dbReference type="ARBA" id="ARBA00022448"/>
    </source>
</evidence>
<dbReference type="InterPro" id="IPR050490">
    <property type="entry name" value="Bact_solute-bd_prot1"/>
</dbReference>
<dbReference type="Pfam" id="PF01547">
    <property type="entry name" value="SBP_bac_1"/>
    <property type="match status" value="1"/>
</dbReference>
<dbReference type="SUPFAM" id="SSF53850">
    <property type="entry name" value="Periplasmic binding protein-like II"/>
    <property type="match status" value="1"/>
</dbReference>
<reference evidence="5 8" key="3">
    <citation type="submission" date="2016-10" db="EMBL/GenBank/DDBJ databases">
        <title>Genome sequence of Nocardia seriolae strain EM150506, isolated from Anguila japonica.</title>
        <authorList>
            <person name="Han H.-J."/>
        </authorList>
    </citation>
    <scope>NUCLEOTIDE SEQUENCE [LARGE SCALE GENOMIC DNA]</scope>
    <source>
        <strain evidence="5 8">EM150506</strain>
    </source>
</reference>
<dbReference type="Proteomes" id="UP000037179">
    <property type="component" value="Unassembled WGS sequence"/>
</dbReference>
<comment type="similarity">
    <text evidence="2">Belongs to the bacterial solute-binding protein 1 family.</text>
</comment>
<reference evidence="7" key="1">
    <citation type="submission" date="2015-07" db="EMBL/GenBank/DDBJ databases">
        <title>Nocardia seriolae U-1 whole genome shotgun sequence.</title>
        <authorList>
            <person name="Imajoh M."/>
            <person name="Fukumoto Y."/>
            <person name="Sukeda M."/>
            <person name="Yamane J."/>
            <person name="Yamasaki K."/>
            <person name="Shimizu M."/>
            <person name="Ohnishi K."/>
            <person name="Oshima S."/>
        </authorList>
    </citation>
    <scope>NUCLEOTIDE SEQUENCE [LARGE SCALE GENOMIC DNA]</scope>
    <source>
        <strain evidence="7">U-1</strain>
    </source>
</reference>
<dbReference type="GO" id="GO:0030313">
    <property type="term" value="C:cell envelope"/>
    <property type="evidence" value="ECO:0007669"/>
    <property type="project" value="UniProtKB-SubCell"/>
</dbReference>